<keyword evidence="1" id="KW-0472">Membrane</keyword>
<dbReference type="Proteomes" id="UP000198558">
    <property type="component" value="Unassembled WGS sequence"/>
</dbReference>
<accession>A0A1I0CLL1</accession>
<keyword evidence="3" id="KW-1185">Reference proteome</keyword>
<reference evidence="3" key="1">
    <citation type="submission" date="2016-10" db="EMBL/GenBank/DDBJ databases">
        <authorList>
            <person name="Varghese N."/>
            <person name="Submissions S."/>
        </authorList>
    </citation>
    <scope>NUCLEOTIDE SEQUENCE [LARGE SCALE GENOMIC DNA]</scope>
    <source>
        <strain evidence="3">DSM 1551</strain>
    </source>
</reference>
<dbReference type="AlphaFoldDB" id="A0A1I0CLL1"/>
<evidence type="ECO:0000313" key="2">
    <source>
        <dbReference type="EMBL" id="SET20352.1"/>
    </source>
</evidence>
<evidence type="ECO:0000313" key="3">
    <source>
        <dbReference type="Proteomes" id="UP000198558"/>
    </source>
</evidence>
<gene>
    <name evidence="2" type="ORF">SAMN04489758_103106</name>
</gene>
<feature type="transmembrane region" description="Helical" evidence="1">
    <location>
        <begin position="198"/>
        <end position="216"/>
    </location>
</feature>
<dbReference type="RefSeq" id="WP_092352203.1">
    <property type="nucleotide sequence ID" value="NZ_FOIN01000003.1"/>
</dbReference>
<protein>
    <recommendedName>
        <fullName evidence="4">Lipoprotein</fullName>
    </recommendedName>
</protein>
<dbReference type="PROSITE" id="PS51257">
    <property type="entry name" value="PROKAR_LIPOPROTEIN"/>
    <property type="match status" value="1"/>
</dbReference>
<name>A0A1I0CLL1_9FIRM</name>
<dbReference type="OrthoDB" id="1655721at2"/>
<organism evidence="2 3">
    <name type="scientific">Thomasclavelia cocleata</name>
    <dbReference type="NCBI Taxonomy" id="69824"/>
    <lineage>
        <taxon>Bacteria</taxon>
        <taxon>Bacillati</taxon>
        <taxon>Bacillota</taxon>
        <taxon>Erysipelotrichia</taxon>
        <taxon>Erysipelotrichales</taxon>
        <taxon>Coprobacillaceae</taxon>
        <taxon>Thomasclavelia</taxon>
    </lineage>
</organism>
<evidence type="ECO:0008006" key="4">
    <source>
        <dbReference type="Google" id="ProtNLM"/>
    </source>
</evidence>
<evidence type="ECO:0000256" key="1">
    <source>
        <dbReference type="SAM" id="Phobius"/>
    </source>
</evidence>
<sequence>MKYRNYGLFIVLLLLLTGCVKGDVNIEFSNEKKANMDVEILFPENFFSSYNTSINELKNKLNENGLQDWKSEELKESINGVTYLGLKVIAPESINKSLISFVKIDNNEKNFQVEIDMNAVNELYNTSELKDIDNYSLSNLKTMGLDLDLNITMPGMIKETNLGDIDDNIVKINLLDLLTQDKISSISIISTNEQKNNFPVNSLIIISLLVILYFIIRKSK</sequence>
<proteinExistence type="predicted"/>
<dbReference type="EMBL" id="FOIN01000003">
    <property type="protein sequence ID" value="SET20352.1"/>
    <property type="molecule type" value="Genomic_DNA"/>
</dbReference>
<keyword evidence="1" id="KW-1133">Transmembrane helix</keyword>
<keyword evidence="1" id="KW-0812">Transmembrane</keyword>
<dbReference type="GeneID" id="78287561"/>